<dbReference type="OrthoDB" id="1922977at2759"/>
<gene>
    <name evidence="3" type="ORF">BDK51DRAFT_44558</name>
</gene>
<evidence type="ECO:0000256" key="2">
    <source>
        <dbReference type="SAM" id="MobiDB-lite"/>
    </source>
</evidence>
<keyword evidence="1" id="KW-0175">Coiled coil</keyword>
<evidence type="ECO:0000313" key="4">
    <source>
        <dbReference type="Proteomes" id="UP000269721"/>
    </source>
</evidence>
<name>A0A4P9VYF2_9FUNG</name>
<dbReference type="GO" id="GO:0000178">
    <property type="term" value="C:exosome (RNase complex)"/>
    <property type="evidence" value="ECO:0007669"/>
    <property type="project" value="TreeGrafter"/>
</dbReference>
<keyword evidence="4" id="KW-1185">Reference proteome</keyword>
<dbReference type="GO" id="GO:0005634">
    <property type="term" value="C:nucleus"/>
    <property type="evidence" value="ECO:0007669"/>
    <property type="project" value="TreeGrafter"/>
</dbReference>
<feature type="non-terminal residue" evidence="3">
    <location>
        <position position="1"/>
    </location>
</feature>
<proteinExistence type="predicted"/>
<reference evidence="4" key="1">
    <citation type="journal article" date="2018" name="Nat. Microbiol.">
        <title>Leveraging single-cell genomics to expand the fungal tree of life.</title>
        <authorList>
            <person name="Ahrendt S.R."/>
            <person name="Quandt C.A."/>
            <person name="Ciobanu D."/>
            <person name="Clum A."/>
            <person name="Salamov A."/>
            <person name="Andreopoulos B."/>
            <person name="Cheng J.F."/>
            <person name="Woyke T."/>
            <person name="Pelin A."/>
            <person name="Henrissat B."/>
            <person name="Reynolds N.K."/>
            <person name="Benny G.L."/>
            <person name="Smith M.E."/>
            <person name="James T.Y."/>
            <person name="Grigoriev I.V."/>
        </authorList>
    </citation>
    <scope>NUCLEOTIDE SEQUENCE [LARGE SCALE GENOMIC DNA]</scope>
</reference>
<feature type="compositionally biased region" description="Low complexity" evidence="2">
    <location>
        <begin position="620"/>
        <end position="633"/>
    </location>
</feature>
<protein>
    <recommendedName>
        <fullName evidence="5">Zinc-finger domain-containing protein</fullName>
    </recommendedName>
</protein>
<feature type="region of interest" description="Disordered" evidence="2">
    <location>
        <begin position="541"/>
        <end position="563"/>
    </location>
</feature>
<evidence type="ECO:0008006" key="5">
    <source>
        <dbReference type="Google" id="ProtNLM"/>
    </source>
</evidence>
<dbReference type="PANTHER" id="PTHR21563">
    <property type="entry name" value="ZINC FINGER C3H1 DOMAIN-CONTAINING PROTEIN"/>
    <property type="match status" value="1"/>
</dbReference>
<feature type="compositionally biased region" description="Basic and acidic residues" evidence="2">
    <location>
        <begin position="1"/>
        <end position="10"/>
    </location>
</feature>
<dbReference type="EMBL" id="KZ999713">
    <property type="protein sequence ID" value="RKO84809.1"/>
    <property type="molecule type" value="Genomic_DNA"/>
</dbReference>
<dbReference type="Proteomes" id="UP000269721">
    <property type="component" value="Unassembled WGS sequence"/>
</dbReference>
<feature type="compositionally biased region" description="Polar residues" evidence="2">
    <location>
        <begin position="65"/>
        <end position="75"/>
    </location>
</feature>
<dbReference type="InterPro" id="IPR039278">
    <property type="entry name" value="Red1"/>
</dbReference>
<feature type="region of interest" description="Disordered" evidence="2">
    <location>
        <begin position="1"/>
        <end position="83"/>
    </location>
</feature>
<evidence type="ECO:0000313" key="3">
    <source>
        <dbReference type="EMBL" id="RKO84809.1"/>
    </source>
</evidence>
<sequence>APPARRDRAVDRRHRYQSRASDPASPPQQSTSPASYPAIADGAAVASSPRRTPPSKPAADGIAGTAQNSSASNTRLGDWGPTGSTPAYGGLGMAMNMGIMNPLVQMSVGDTTRISAATTAAAPAPRYGLSTMFPTIAEILTLPLPSKYLGMESPRSSLSSSIARKVSAVLLTHFSKFLDKTVLSAYADVRQKFRNEVHCLLRLGYTAEMLVQIGLDSGAVLSCIYDLPVHGFGMPAAVAPALVLSTLMPSQVPSIVPAAPTMEPPMLGTGVGLLPSPNAATMHIPAPTLSWPGSAPADAIVPSPFPKPDAQNMNVDDDDGEASILMTGAASYSTTARFTPPDLNFTKPPRMSAADVMALSTTSLGSFIEEPSEMPASSRAHIPVTGINGALNTESNPHMADAPILDSLSPLDPTRKLHLEETIERDERALACTLKDLDSHSEFILIEQAAADEDGPKIAEAAARVSQAETDIAELRAKLDALEAESAQAREAAESMRRTAAERAANIDALKEQRAREAKAVAELQGGIDSNRRELLDAAARLRPRTHPPTSAKPVNPDSEIGDIISTPSADFRAGLDKFATFIDEESAPSGDFPPGPEESLSSAKPDSFRPHEQEEALGAEDASADGAASTAAVDKPEIRVRSIDNDVTWAEAKTVEELVIIDGMLLTRGEVCVIEDAHAGRWGIHGNRAAQRADAVVEQAESQMPSSSTSSSTFAPYTSSLSRFRSFRFNANFDSNVSTLTYSNKVDPFKTMCPVEIADGMCSVENCKGQHLRDISILMRSCFSTSFRT</sequence>
<evidence type="ECO:0000256" key="1">
    <source>
        <dbReference type="SAM" id="Coils"/>
    </source>
</evidence>
<dbReference type="AlphaFoldDB" id="A0A4P9VYF2"/>
<feature type="region of interest" description="Disordered" evidence="2">
    <location>
        <begin position="586"/>
        <end position="633"/>
    </location>
</feature>
<feature type="coiled-coil region" evidence="1">
    <location>
        <begin position="458"/>
        <end position="513"/>
    </location>
</feature>
<dbReference type="PANTHER" id="PTHR21563:SF3">
    <property type="entry name" value="ZINC FINGER C3H1 DOMAIN-CONTAINING PROTEIN"/>
    <property type="match status" value="1"/>
</dbReference>
<organism evidence="3 4">
    <name type="scientific">Blyttiomyces helicus</name>
    <dbReference type="NCBI Taxonomy" id="388810"/>
    <lineage>
        <taxon>Eukaryota</taxon>
        <taxon>Fungi</taxon>
        <taxon>Fungi incertae sedis</taxon>
        <taxon>Chytridiomycota</taxon>
        <taxon>Chytridiomycota incertae sedis</taxon>
        <taxon>Chytridiomycetes</taxon>
        <taxon>Chytridiomycetes incertae sedis</taxon>
        <taxon>Blyttiomyces</taxon>
    </lineage>
</organism>
<accession>A0A4P9VYF2</accession>
<feature type="compositionally biased region" description="Low complexity" evidence="2">
    <location>
        <begin position="18"/>
        <end position="38"/>
    </location>
</feature>